<proteinExistence type="predicted"/>
<dbReference type="Proteomes" id="UP000501179">
    <property type="component" value="Chromosome"/>
</dbReference>
<evidence type="ECO:0000313" key="1">
    <source>
        <dbReference type="EMBL" id="QIQ05113.1"/>
    </source>
</evidence>
<protein>
    <submittedName>
        <fullName evidence="1">Helix-turn-helix domain-containing protein</fullName>
    </submittedName>
</protein>
<evidence type="ECO:0000313" key="2">
    <source>
        <dbReference type="Proteomes" id="UP000501179"/>
    </source>
</evidence>
<organism evidence="1 2">
    <name type="scientific">Streptomyces liangshanensis</name>
    <dbReference type="NCBI Taxonomy" id="2717324"/>
    <lineage>
        <taxon>Bacteria</taxon>
        <taxon>Bacillati</taxon>
        <taxon>Actinomycetota</taxon>
        <taxon>Actinomycetes</taxon>
        <taxon>Kitasatosporales</taxon>
        <taxon>Streptomycetaceae</taxon>
        <taxon>Streptomyces</taxon>
    </lineage>
</organism>
<dbReference type="AlphaFoldDB" id="A0A6G9H3K9"/>
<accession>A0A6G9H3K9</accession>
<gene>
    <name evidence="1" type="ORF">HA039_25085</name>
</gene>
<keyword evidence="2" id="KW-1185">Reference proteome</keyword>
<sequence length="86" mass="9385">MKSVEGGALSFTDLFNLPTAVDVRTAARALNISPAMAYRLINQNTFPCRVLHVGGIYRIATCELMRSLGIEEMPVYTTDSDTESDG</sequence>
<reference evidence="1 2" key="1">
    <citation type="submission" date="2020-03" db="EMBL/GenBank/DDBJ databases">
        <title>A novel species.</title>
        <authorList>
            <person name="Gao J."/>
        </authorList>
    </citation>
    <scope>NUCLEOTIDE SEQUENCE [LARGE SCALE GENOMIC DNA]</scope>
    <source>
        <strain evidence="1 2">QMT-12</strain>
    </source>
</reference>
<dbReference type="EMBL" id="CP050177">
    <property type="protein sequence ID" value="QIQ05113.1"/>
    <property type="molecule type" value="Genomic_DNA"/>
</dbReference>
<dbReference type="RefSeq" id="WP_167033626.1">
    <property type="nucleotide sequence ID" value="NZ_CP050177.1"/>
</dbReference>
<dbReference type="KEGG" id="slia:HA039_25085"/>
<name>A0A6G9H3K9_9ACTN</name>